<keyword evidence="1" id="KW-0472">Membrane</keyword>
<evidence type="ECO:0000313" key="2">
    <source>
        <dbReference type="EMBL" id="MBZ0059490.1"/>
    </source>
</evidence>
<keyword evidence="1" id="KW-0812">Transmembrane</keyword>
<dbReference type="Proteomes" id="UP000706580">
    <property type="component" value="Unassembled WGS sequence"/>
</dbReference>
<gene>
    <name evidence="2" type="ORF">ITX56_17115</name>
</gene>
<sequence>MKTYKAVILAIMLILNCLQMFSVFATYGVGYWSILMLLTGIAIWFNWQYSSGEWPEMTFLKAMGIGYVISAGAIYVVAICFADKYQHGVGEMLRLLWEKTPNIYITPAIVTPISLLIWRWLMKEPRLACQHAAALAVTYLKEAE</sequence>
<accession>A0ABS7RYX3</accession>
<proteinExistence type="predicted"/>
<keyword evidence="1" id="KW-1133">Transmembrane helix</keyword>
<protein>
    <submittedName>
        <fullName evidence="2">Uncharacterized protein</fullName>
    </submittedName>
</protein>
<reference evidence="2 3" key="1">
    <citation type="submission" date="2020-11" db="EMBL/GenBank/DDBJ databases">
        <title>Draft Genome of Enterobacter sp. strain EMC7.</title>
        <authorList>
            <person name="Barman P."/>
            <person name="Sinha S."/>
            <person name="Sen S."/>
            <person name="Chakraborty R."/>
        </authorList>
    </citation>
    <scope>NUCLEOTIDE SEQUENCE [LARGE SCALE GENOMIC DNA]</scope>
    <source>
        <strain evidence="2 3">EMC7</strain>
    </source>
</reference>
<evidence type="ECO:0000313" key="3">
    <source>
        <dbReference type="Proteomes" id="UP000706580"/>
    </source>
</evidence>
<dbReference type="EMBL" id="JADMNK010000010">
    <property type="protein sequence ID" value="MBZ0059490.1"/>
    <property type="molecule type" value="Genomic_DNA"/>
</dbReference>
<comment type="caution">
    <text evidence="2">The sequence shown here is derived from an EMBL/GenBank/DDBJ whole genome shotgun (WGS) entry which is preliminary data.</text>
</comment>
<feature type="transmembrane region" description="Helical" evidence="1">
    <location>
        <begin position="30"/>
        <end position="47"/>
    </location>
</feature>
<evidence type="ECO:0000256" key="1">
    <source>
        <dbReference type="SAM" id="Phobius"/>
    </source>
</evidence>
<feature type="transmembrane region" description="Helical" evidence="1">
    <location>
        <begin position="102"/>
        <end position="121"/>
    </location>
</feature>
<name>A0ABS7RYX3_9ENTR</name>
<organism evidence="2 3">
    <name type="scientific">Leclercia barmai</name>
    <dbReference type="NCBI Taxonomy" id="2785629"/>
    <lineage>
        <taxon>Bacteria</taxon>
        <taxon>Pseudomonadati</taxon>
        <taxon>Pseudomonadota</taxon>
        <taxon>Gammaproteobacteria</taxon>
        <taxon>Enterobacterales</taxon>
        <taxon>Enterobacteriaceae</taxon>
        <taxon>Leclercia</taxon>
    </lineage>
</organism>
<dbReference type="RefSeq" id="WP_223075171.1">
    <property type="nucleotide sequence ID" value="NZ_JADMNK010000010.1"/>
</dbReference>
<feature type="transmembrane region" description="Helical" evidence="1">
    <location>
        <begin position="59"/>
        <end position="82"/>
    </location>
</feature>
<keyword evidence="3" id="KW-1185">Reference proteome</keyword>